<evidence type="ECO:0000313" key="2">
    <source>
        <dbReference type="EMBL" id="EYC39193.1"/>
    </source>
</evidence>
<keyword evidence="3" id="KW-1185">Reference proteome</keyword>
<feature type="region of interest" description="Disordered" evidence="1">
    <location>
        <begin position="66"/>
        <end position="91"/>
    </location>
</feature>
<feature type="compositionally biased region" description="Basic and acidic residues" evidence="1">
    <location>
        <begin position="67"/>
        <end position="79"/>
    </location>
</feature>
<organism evidence="2 3">
    <name type="scientific">Ancylostoma ceylanicum</name>
    <dbReference type="NCBI Taxonomy" id="53326"/>
    <lineage>
        <taxon>Eukaryota</taxon>
        <taxon>Metazoa</taxon>
        <taxon>Ecdysozoa</taxon>
        <taxon>Nematoda</taxon>
        <taxon>Chromadorea</taxon>
        <taxon>Rhabditida</taxon>
        <taxon>Rhabditina</taxon>
        <taxon>Rhabditomorpha</taxon>
        <taxon>Strongyloidea</taxon>
        <taxon>Ancylostomatidae</taxon>
        <taxon>Ancylostomatinae</taxon>
        <taxon>Ancylostoma</taxon>
    </lineage>
</organism>
<evidence type="ECO:0000256" key="1">
    <source>
        <dbReference type="SAM" id="MobiDB-lite"/>
    </source>
</evidence>
<name>A0A016WJK7_9BILA</name>
<dbReference type="Proteomes" id="UP000024635">
    <property type="component" value="Unassembled WGS sequence"/>
</dbReference>
<proteinExistence type="predicted"/>
<protein>
    <submittedName>
        <fullName evidence="2">Uncharacterized protein</fullName>
    </submittedName>
</protein>
<dbReference type="AlphaFoldDB" id="A0A016WJK7"/>
<comment type="caution">
    <text evidence="2">The sequence shown here is derived from an EMBL/GenBank/DDBJ whole genome shotgun (WGS) entry which is preliminary data.</text>
</comment>
<feature type="compositionally biased region" description="Polar residues" evidence="1">
    <location>
        <begin position="80"/>
        <end position="91"/>
    </location>
</feature>
<sequence length="91" mass="10407">MSNGLAVLPSDFKQVLLEFCISVVKPTDEQKFTSGQAFEVLEVHNVCEIILDGIFNKYDQCTNYRVSDNDRRNRGKNVDASENNQGRYEMI</sequence>
<gene>
    <name evidence="2" type="primary">Acey_s0669.g1358</name>
    <name evidence="2" type="ORF">Y032_0669g1358</name>
</gene>
<evidence type="ECO:0000313" key="3">
    <source>
        <dbReference type="Proteomes" id="UP000024635"/>
    </source>
</evidence>
<accession>A0A016WJK7</accession>
<dbReference type="EMBL" id="JARK01000269">
    <property type="protein sequence ID" value="EYC39193.1"/>
    <property type="molecule type" value="Genomic_DNA"/>
</dbReference>
<reference evidence="3" key="1">
    <citation type="journal article" date="2015" name="Nat. Genet.">
        <title>The genome and transcriptome of the zoonotic hookworm Ancylostoma ceylanicum identify infection-specific gene families.</title>
        <authorList>
            <person name="Schwarz E.M."/>
            <person name="Hu Y."/>
            <person name="Antoshechkin I."/>
            <person name="Miller M.M."/>
            <person name="Sternberg P.W."/>
            <person name="Aroian R.V."/>
        </authorList>
    </citation>
    <scope>NUCLEOTIDE SEQUENCE</scope>
    <source>
        <strain evidence="3">HY135</strain>
    </source>
</reference>